<reference evidence="1" key="1">
    <citation type="submission" date="2019-10" db="EMBL/GenBank/DDBJ databases">
        <authorList>
            <person name="Soares A.E.R."/>
            <person name="Aleixo A."/>
            <person name="Schneider P."/>
            <person name="Miyaki C.Y."/>
            <person name="Schneider M.P."/>
            <person name="Mello C."/>
            <person name="Vasconcelos A.T.R."/>
        </authorList>
    </citation>
    <scope>NUCLEOTIDE SEQUENCE</scope>
    <source>
        <tissue evidence="1">Muscle</tissue>
    </source>
</reference>
<evidence type="ECO:0000313" key="2">
    <source>
        <dbReference type="Proteomes" id="UP001145742"/>
    </source>
</evidence>
<name>A0ABQ9D764_9PASS</name>
<dbReference type="PANTHER" id="PTHR33332">
    <property type="entry name" value="REVERSE TRANSCRIPTASE DOMAIN-CONTAINING PROTEIN"/>
    <property type="match status" value="1"/>
</dbReference>
<comment type="caution">
    <text evidence="1">The sequence shown here is derived from an EMBL/GenBank/DDBJ whole genome shotgun (WGS) entry which is preliminary data.</text>
</comment>
<dbReference type="Proteomes" id="UP001145742">
    <property type="component" value="Unassembled WGS sequence"/>
</dbReference>
<organism evidence="1 2">
    <name type="scientific">Willisornis vidua</name>
    <name type="common">Xingu scale-backed antbird</name>
    <dbReference type="NCBI Taxonomy" id="1566151"/>
    <lineage>
        <taxon>Eukaryota</taxon>
        <taxon>Metazoa</taxon>
        <taxon>Chordata</taxon>
        <taxon>Craniata</taxon>
        <taxon>Vertebrata</taxon>
        <taxon>Euteleostomi</taxon>
        <taxon>Archelosauria</taxon>
        <taxon>Archosauria</taxon>
        <taxon>Dinosauria</taxon>
        <taxon>Saurischia</taxon>
        <taxon>Theropoda</taxon>
        <taxon>Coelurosauria</taxon>
        <taxon>Aves</taxon>
        <taxon>Neognathae</taxon>
        <taxon>Neoaves</taxon>
        <taxon>Telluraves</taxon>
        <taxon>Australaves</taxon>
        <taxon>Passeriformes</taxon>
        <taxon>Thamnophilidae</taxon>
        <taxon>Willisornis</taxon>
    </lineage>
</organism>
<dbReference type="EMBL" id="WHWB01034150">
    <property type="protein sequence ID" value="KAJ7413293.1"/>
    <property type="molecule type" value="Genomic_DNA"/>
</dbReference>
<proteinExistence type="predicted"/>
<gene>
    <name evidence="1" type="ORF">WISP_92143</name>
</gene>
<keyword evidence="2" id="KW-1185">Reference proteome</keyword>
<protein>
    <submittedName>
        <fullName evidence="1">Uncharacterized protein</fullName>
    </submittedName>
</protein>
<accession>A0ABQ9D764</accession>
<evidence type="ECO:0000313" key="1">
    <source>
        <dbReference type="EMBL" id="KAJ7413293.1"/>
    </source>
</evidence>
<sequence length="201" mass="23432">MTQHCVLTAHRAECILCCITRSVASRSKEVVLLCSALMRPHLEYYVHPWGPQWKRDVNLLEQVQRKAIKMIAVLQRLSYEDWLRQLDLFSLEKRRLQADLTAAFLFLKWAYKKAGEGLLTKACSDRTRVNGFKLVEGTFKLHIRKKFFTLSVVTHWKRLPRELVNAPPLRVFKTRLDGALSNLIQWKVSLPMSEALELEDL</sequence>